<evidence type="ECO:0000313" key="7">
    <source>
        <dbReference type="Proteomes" id="UP000094329"/>
    </source>
</evidence>
<dbReference type="SUPFAM" id="SSF52096">
    <property type="entry name" value="ClpP/crotonase"/>
    <property type="match status" value="1"/>
</dbReference>
<organism evidence="6 7">
    <name type="scientific">Piscirickettsia litoralis</name>
    <dbReference type="NCBI Taxonomy" id="1891921"/>
    <lineage>
        <taxon>Bacteria</taxon>
        <taxon>Pseudomonadati</taxon>
        <taxon>Pseudomonadota</taxon>
        <taxon>Gammaproteobacteria</taxon>
        <taxon>Thiotrichales</taxon>
        <taxon>Piscirickettsiaceae</taxon>
        <taxon>Piscirickettsia</taxon>
    </lineage>
</organism>
<comment type="similarity">
    <text evidence="1">Belongs to the peptidase S49 family.</text>
</comment>
<reference evidence="6 7" key="1">
    <citation type="submission" date="2016-08" db="EMBL/GenBank/DDBJ databases">
        <title>Draft genome sequence of Candidatus Piscirickettsia litoralis, from seawater.</title>
        <authorList>
            <person name="Wan X."/>
            <person name="Lee A.J."/>
            <person name="Hou S."/>
            <person name="Donachie S.P."/>
        </authorList>
    </citation>
    <scope>NUCLEOTIDE SEQUENCE [LARGE SCALE GENOMIC DNA]</scope>
    <source>
        <strain evidence="6 7">Y2</strain>
    </source>
</reference>
<keyword evidence="4" id="KW-0720">Serine protease</keyword>
<feature type="domain" description="Peptidase S49" evidence="5">
    <location>
        <begin position="116"/>
        <end position="258"/>
    </location>
</feature>
<dbReference type="Gene3D" id="3.90.226.10">
    <property type="entry name" value="2-enoyl-CoA Hydratase, Chain A, domain 1"/>
    <property type="match status" value="1"/>
</dbReference>
<dbReference type="PANTHER" id="PTHR33209:SF1">
    <property type="entry name" value="PEPTIDASE S49 DOMAIN-CONTAINING PROTEIN"/>
    <property type="match status" value="1"/>
</dbReference>
<evidence type="ECO:0000256" key="2">
    <source>
        <dbReference type="ARBA" id="ARBA00022670"/>
    </source>
</evidence>
<comment type="caution">
    <text evidence="6">The sequence shown here is derived from an EMBL/GenBank/DDBJ whole genome shotgun (WGS) entry which is preliminary data.</text>
</comment>
<evidence type="ECO:0000256" key="3">
    <source>
        <dbReference type="ARBA" id="ARBA00022801"/>
    </source>
</evidence>
<dbReference type="InterPro" id="IPR029045">
    <property type="entry name" value="ClpP/crotonase-like_dom_sf"/>
</dbReference>
<keyword evidence="3" id="KW-0378">Hydrolase</keyword>
<proteinExistence type="inferred from homology"/>
<sequence>MDFSKYINSPLYVCERDIGMMSSAIQGKVKLFFNDDEVVPRLSIKSGVAVIPVRGSLVQRDRDAFYYGMTSYESIGKMINAALKHEDVDTLLLDIDSGGGMVSGLFDLLDTIVAAREQKKVIAISNESAYSAAYAIGSAAEKLYMTSTAGVGSIGVLMVHTEFSELYKSAGITTNVLRVGDEKAKPNALEKLEDKTRTELLDSMKKSYDLFVDSVVSHRDIDRQAVIDTQARCYDSDEAIKLGLADAVISYSALLSQLTASDLTENTMSTDTPTETAEIPEAQHAQVAETPEAKPVQEAPSTAMISAESIKEIKGMCETAGCPERALGFVAQGFNVKQVKLVLGELMVAETSANIDHSIKGEEANDKQVLDVMVDAMNKGRK</sequence>
<dbReference type="Proteomes" id="UP000094329">
    <property type="component" value="Unassembled WGS sequence"/>
</dbReference>
<evidence type="ECO:0000259" key="5">
    <source>
        <dbReference type="Pfam" id="PF01343"/>
    </source>
</evidence>
<evidence type="ECO:0000313" key="6">
    <source>
        <dbReference type="EMBL" id="ODN41564.1"/>
    </source>
</evidence>
<dbReference type="CDD" id="cd07022">
    <property type="entry name" value="S49_Sppa_36K_type"/>
    <property type="match status" value="1"/>
</dbReference>
<gene>
    <name evidence="6" type="ORF">BGC07_15765</name>
</gene>
<dbReference type="PANTHER" id="PTHR33209">
    <property type="entry name" value="PROTEASE 4"/>
    <property type="match status" value="1"/>
</dbReference>
<dbReference type="Pfam" id="PF01343">
    <property type="entry name" value="Peptidase_S49"/>
    <property type="match status" value="1"/>
</dbReference>
<dbReference type="InterPro" id="IPR033855">
    <property type="entry name" value="Protein_C"/>
</dbReference>
<evidence type="ECO:0000256" key="1">
    <source>
        <dbReference type="ARBA" id="ARBA00008683"/>
    </source>
</evidence>
<evidence type="ECO:0000256" key="4">
    <source>
        <dbReference type="ARBA" id="ARBA00022825"/>
    </source>
</evidence>
<keyword evidence="2" id="KW-0645">Protease</keyword>
<dbReference type="InterPro" id="IPR002142">
    <property type="entry name" value="Peptidase_S49"/>
</dbReference>
<accession>A0ABX3A626</accession>
<dbReference type="EMBL" id="MDTU01000002">
    <property type="protein sequence ID" value="ODN41564.1"/>
    <property type="molecule type" value="Genomic_DNA"/>
</dbReference>
<dbReference type="Gene3D" id="6.20.330.10">
    <property type="match status" value="1"/>
</dbReference>
<keyword evidence="7" id="KW-1185">Reference proteome</keyword>
<protein>
    <recommendedName>
        <fullName evidence="5">Peptidase S49 domain-containing protein</fullName>
    </recommendedName>
</protein>
<name>A0ABX3A626_9GAMM</name>